<dbReference type="Gene3D" id="3.20.20.60">
    <property type="entry name" value="Phosphoenolpyruvate-binding domains"/>
    <property type="match status" value="1"/>
</dbReference>
<dbReference type="InterPro" id="IPR040442">
    <property type="entry name" value="Pyrv_kinase-like_dom_sf"/>
</dbReference>
<sequence>MPAPKNKLKSAINAGTLQRGLWLNLGSDLATEIAGLAGFDWCLIDAEHAPFDPGTIRSQLIALAGTGTAPVVRVPINRDWVLKQVLDLGVQTVLVPMVDTAAQAHAAVRACRYPPEGVRGLGAGVARAGGFGAVPDYAGTANDEICVLVQAESRAALENLDAICAVDGVDGVFIGPADLAADMGFRDDLDNPAVLEAVDAAIATILRHGRSAGIISFSSEMRAHYKRLGVTFLGVGSEAVVLSAALRALAAER</sequence>
<evidence type="ECO:0000256" key="5">
    <source>
        <dbReference type="ARBA" id="ARBA00023317"/>
    </source>
</evidence>
<protein>
    <recommendedName>
        <fullName evidence="7">Hydroxypyruvate/pyruvate aldolase</fullName>
    </recommendedName>
</protein>
<dbReference type="AlphaFoldDB" id="A0A3L9XZ40"/>
<keyword evidence="3" id="KW-0479">Metal-binding</keyword>
<dbReference type="RefSeq" id="WP_121898761.1">
    <property type="nucleotide sequence ID" value="NZ_RCNT01000007.1"/>
</dbReference>
<dbReference type="FunFam" id="3.20.20.60:FF:000004">
    <property type="entry name" value="5-keto-4-deoxy-D-glucarate aldolase"/>
    <property type="match status" value="1"/>
</dbReference>
<evidence type="ECO:0000313" key="9">
    <source>
        <dbReference type="EMBL" id="RMA41502.1"/>
    </source>
</evidence>
<organism evidence="9 10">
    <name type="scientific">Rhodophyticola porphyridii</name>
    <dbReference type="NCBI Taxonomy" id="1852017"/>
    <lineage>
        <taxon>Bacteria</taxon>
        <taxon>Pseudomonadati</taxon>
        <taxon>Pseudomonadota</taxon>
        <taxon>Alphaproteobacteria</taxon>
        <taxon>Rhodobacterales</taxon>
        <taxon>Roseobacteraceae</taxon>
        <taxon>Rhodophyticola</taxon>
    </lineage>
</organism>
<evidence type="ECO:0000256" key="6">
    <source>
        <dbReference type="ARBA" id="ARBA00045074"/>
    </source>
</evidence>
<evidence type="ECO:0000256" key="2">
    <source>
        <dbReference type="ARBA" id="ARBA00005568"/>
    </source>
</evidence>
<dbReference type="OrthoDB" id="9802624at2"/>
<dbReference type="GO" id="GO:0016832">
    <property type="term" value="F:aldehyde-lyase activity"/>
    <property type="evidence" value="ECO:0007669"/>
    <property type="project" value="UniProtKB-ARBA"/>
</dbReference>
<evidence type="ECO:0000313" key="10">
    <source>
        <dbReference type="Proteomes" id="UP000281343"/>
    </source>
</evidence>
<dbReference type="GO" id="GO:0046872">
    <property type="term" value="F:metal ion binding"/>
    <property type="evidence" value="ECO:0007669"/>
    <property type="project" value="UniProtKB-KW"/>
</dbReference>
<proteinExistence type="inferred from homology"/>
<evidence type="ECO:0000256" key="1">
    <source>
        <dbReference type="ARBA" id="ARBA00001968"/>
    </source>
</evidence>
<keyword evidence="10" id="KW-1185">Reference proteome</keyword>
<dbReference type="Pfam" id="PF03328">
    <property type="entry name" value="HpcH_HpaI"/>
    <property type="match status" value="1"/>
</dbReference>
<evidence type="ECO:0000256" key="7">
    <source>
        <dbReference type="ARBA" id="ARBA00068169"/>
    </source>
</evidence>
<dbReference type="InterPro" id="IPR050251">
    <property type="entry name" value="HpcH-HpaI_aldolase"/>
</dbReference>
<comment type="catalytic activity">
    <reaction evidence="6">
        <text>D-glyceraldehyde + pyruvate = 2-dehydro-3-deoxy-L-galactonate</text>
        <dbReference type="Rhea" id="RHEA:80055"/>
        <dbReference type="ChEBI" id="CHEBI:15361"/>
        <dbReference type="ChEBI" id="CHEBI:17378"/>
        <dbReference type="ChEBI" id="CHEBI:75545"/>
    </reaction>
</comment>
<comment type="cofactor">
    <cofactor evidence="1">
        <name>a divalent metal cation</name>
        <dbReference type="ChEBI" id="CHEBI:60240"/>
    </cofactor>
</comment>
<dbReference type="SUPFAM" id="SSF51621">
    <property type="entry name" value="Phosphoenolpyruvate/pyruvate domain"/>
    <property type="match status" value="1"/>
</dbReference>
<dbReference type="InterPro" id="IPR005000">
    <property type="entry name" value="Aldolase/citrate-lyase_domain"/>
</dbReference>
<dbReference type="Proteomes" id="UP000281343">
    <property type="component" value="Unassembled WGS sequence"/>
</dbReference>
<dbReference type="EMBL" id="RCNT01000007">
    <property type="protein sequence ID" value="RMA41502.1"/>
    <property type="molecule type" value="Genomic_DNA"/>
</dbReference>
<evidence type="ECO:0000256" key="3">
    <source>
        <dbReference type="ARBA" id="ARBA00022723"/>
    </source>
</evidence>
<keyword evidence="4" id="KW-0456">Lyase</keyword>
<dbReference type="PANTHER" id="PTHR30502">
    <property type="entry name" value="2-KETO-3-DEOXY-L-RHAMNONATE ALDOLASE"/>
    <property type="match status" value="1"/>
</dbReference>
<evidence type="ECO:0000259" key="8">
    <source>
        <dbReference type="Pfam" id="PF03328"/>
    </source>
</evidence>
<dbReference type="InterPro" id="IPR015813">
    <property type="entry name" value="Pyrv/PenolPyrv_kinase-like_dom"/>
</dbReference>
<comment type="similarity">
    <text evidence="2">Belongs to the HpcH/HpaI aldolase family.</text>
</comment>
<accession>A0A3L9XZ40</accession>
<name>A0A3L9XZ40_9RHOB</name>
<keyword evidence="5" id="KW-0670">Pyruvate</keyword>
<gene>
    <name evidence="9" type="ORF">D9R08_14410</name>
</gene>
<feature type="domain" description="HpcH/HpaI aldolase/citrate lyase" evidence="8">
    <location>
        <begin position="19"/>
        <end position="241"/>
    </location>
</feature>
<dbReference type="GO" id="GO:0005737">
    <property type="term" value="C:cytoplasm"/>
    <property type="evidence" value="ECO:0007669"/>
    <property type="project" value="TreeGrafter"/>
</dbReference>
<reference evidence="9 10" key="1">
    <citation type="submission" date="2018-10" db="EMBL/GenBank/DDBJ databases">
        <authorList>
            <person name="Jung H.S."/>
            <person name="Jeon C.O."/>
        </authorList>
    </citation>
    <scope>NUCLEOTIDE SEQUENCE [LARGE SCALE GENOMIC DNA]</scope>
    <source>
        <strain evidence="9 10">MA-7-27</strain>
    </source>
</reference>
<comment type="caution">
    <text evidence="9">The sequence shown here is derived from an EMBL/GenBank/DDBJ whole genome shotgun (WGS) entry which is preliminary data.</text>
</comment>
<dbReference type="PANTHER" id="PTHR30502:SF0">
    <property type="entry name" value="PHOSPHOENOLPYRUVATE CARBOXYLASE FAMILY PROTEIN"/>
    <property type="match status" value="1"/>
</dbReference>
<evidence type="ECO:0000256" key="4">
    <source>
        <dbReference type="ARBA" id="ARBA00023239"/>
    </source>
</evidence>